<keyword evidence="7" id="KW-0005">Acetoin biosynthesis</keyword>
<dbReference type="PANTHER" id="PTHR35524:SF1">
    <property type="entry name" value="ALPHA-ACETOLACTATE DECARBOXYLASE"/>
    <property type="match status" value="1"/>
</dbReference>
<evidence type="ECO:0000256" key="8">
    <source>
        <dbReference type="ARBA" id="ARBA00023239"/>
    </source>
</evidence>
<comment type="pathway">
    <text evidence="2">Polyol metabolism; (R,R)-butane-2,3-diol biosynthesis; (R,R)-butane-2,3-diol from pyruvate: step 2/3.</text>
</comment>
<dbReference type="CDD" id="cd17299">
    <property type="entry name" value="acetolactate_decarboxylase"/>
    <property type="match status" value="1"/>
</dbReference>
<dbReference type="UniPathway" id="UPA00626">
    <property type="reaction ID" value="UER00678"/>
</dbReference>
<comment type="similarity">
    <text evidence="3">Belongs to the alpha-acetolactate decarboxylase family.</text>
</comment>
<evidence type="ECO:0000256" key="5">
    <source>
        <dbReference type="ARBA" id="ARBA00020164"/>
    </source>
</evidence>
<protein>
    <recommendedName>
        <fullName evidence="5">Alpha-acetolactate decarboxylase</fullName>
        <ecNumber evidence="4">4.1.1.5</ecNumber>
    </recommendedName>
</protein>
<dbReference type="Pfam" id="PF03306">
    <property type="entry name" value="AAL_decarboxy"/>
    <property type="match status" value="1"/>
</dbReference>
<dbReference type="Gene3D" id="3.30.1330.80">
    <property type="entry name" value="Hypothetical protein, similar to alpha- acetolactate decarboxylase, domain 2"/>
    <property type="match status" value="2"/>
</dbReference>
<reference evidence="9" key="1">
    <citation type="submission" date="2020-05" db="EMBL/GenBank/DDBJ databases">
        <authorList>
            <person name="Chiriac C."/>
            <person name="Salcher M."/>
            <person name="Ghai R."/>
            <person name="Kavagutti S V."/>
        </authorList>
    </citation>
    <scope>NUCLEOTIDE SEQUENCE</scope>
</reference>
<name>A0A6J7CEL3_9ZZZZ</name>
<dbReference type="AlphaFoldDB" id="A0A6J7CEL3"/>
<gene>
    <name evidence="9" type="ORF">UFOPK3376_00009</name>
</gene>
<evidence type="ECO:0000256" key="4">
    <source>
        <dbReference type="ARBA" id="ARBA00013204"/>
    </source>
</evidence>
<sequence>MRRHRQGGGGACVARDATFQLSLAHVLLDGGYDGVSTIGEVLPSGDHGLGTLDRLNGELVVVDSEPWQVDYTGTARLLPPEATTPFVVLTTMQDPQRIRLRDTDRDGVLAQAERMVDDPDAVVAVRLEGRFRSVLVRSVSPQTPPYRSIAEVLAADEVRWDIRDFNGVFVGFRFPDLSGGDTVGGLHLHGIDTDRTTGGHNYELVVDDAELSVSVSHEIALALPDRSMIDLLEMPDELRSVQRVLLRRGALTVEQVARALTIDATESLSRLGWLADRGFAEELTGGVAGLGGVPRWRILLRARSQRLSPRVDALLSDL</sequence>
<proteinExistence type="inferred from homology"/>
<keyword evidence="8" id="KW-0456">Lyase</keyword>
<evidence type="ECO:0000256" key="2">
    <source>
        <dbReference type="ARBA" id="ARBA00005170"/>
    </source>
</evidence>
<dbReference type="GO" id="GO:0045151">
    <property type="term" value="P:acetoin biosynthetic process"/>
    <property type="evidence" value="ECO:0007669"/>
    <property type="project" value="UniProtKB-KW"/>
</dbReference>
<dbReference type="SUPFAM" id="SSF117856">
    <property type="entry name" value="AF0104/ALDC/Ptd012-like"/>
    <property type="match status" value="1"/>
</dbReference>
<dbReference type="InterPro" id="IPR005128">
    <property type="entry name" value="Acetolactate_a_deCO2ase"/>
</dbReference>
<organism evidence="9">
    <name type="scientific">freshwater metagenome</name>
    <dbReference type="NCBI Taxonomy" id="449393"/>
    <lineage>
        <taxon>unclassified sequences</taxon>
        <taxon>metagenomes</taxon>
        <taxon>ecological metagenomes</taxon>
    </lineage>
</organism>
<evidence type="ECO:0000256" key="3">
    <source>
        <dbReference type="ARBA" id="ARBA00007106"/>
    </source>
</evidence>
<dbReference type="PANTHER" id="PTHR35524">
    <property type="entry name" value="ALPHA-ACETOLACTATE DECARBOXYLASE"/>
    <property type="match status" value="1"/>
</dbReference>
<evidence type="ECO:0000313" key="9">
    <source>
        <dbReference type="EMBL" id="CAB4856752.1"/>
    </source>
</evidence>
<evidence type="ECO:0000256" key="7">
    <source>
        <dbReference type="ARBA" id="ARBA00023061"/>
    </source>
</evidence>
<comment type="catalytic activity">
    <reaction evidence="1">
        <text>(2S)-2-acetolactate + H(+) = (R)-acetoin + CO2</text>
        <dbReference type="Rhea" id="RHEA:21580"/>
        <dbReference type="ChEBI" id="CHEBI:15378"/>
        <dbReference type="ChEBI" id="CHEBI:15686"/>
        <dbReference type="ChEBI" id="CHEBI:16526"/>
        <dbReference type="ChEBI" id="CHEBI:58476"/>
        <dbReference type="EC" id="4.1.1.5"/>
    </reaction>
</comment>
<dbReference type="GO" id="GO:0047605">
    <property type="term" value="F:acetolactate decarboxylase activity"/>
    <property type="evidence" value="ECO:0007669"/>
    <property type="project" value="UniProtKB-EC"/>
</dbReference>
<keyword evidence="6" id="KW-0210">Decarboxylase</keyword>
<evidence type="ECO:0000256" key="1">
    <source>
        <dbReference type="ARBA" id="ARBA00001784"/>
    </source>
</evidence>
<dbReference type="EC" id="4.1.1.5" evidence="4"/>
<dbReference type="EMBL" id="CAFBLP010000001">
    <property type="protein sequence ID" value="CAB4856752.1"/>
    <property type="molecule type" value="Genomic_DNA"/>
</dbReference>
<evidence type="ECO:0000256" key="6">
    <source>
        <dbReference type="ARBA" id="ARBA00022793"/>
    </source>
</evidence>
<accession>A0A6J7CEL3</accession>